<reference evidence="2" key="1">
    <citation type="submission" date="2023-10" db="EMBL/GenBank/DDBJ databases">
        <authorList>
            <person name="Chen Y."/>
            <person name="Shah S."/>
            <person name="Dougan E. K."/>
            <person name="Thang M."/>
            <person name="Chan C."/>
        </authorList>
    </citation>
    <scope>NUCLEOTIDE SEQUENCE [LARGE SCALE GENOMIC DNA]</scope>
</reference>
<organism evidence="2 3">
    <name type="scientific">Prorocentrum cordatum</name>
    <dbReference type="NCBI Taxonomy" id="2364126"/>
    <lineage>
        <taxon>Eukaryota</taxon>
        <taxon>Sar</taxon>
        <taxon>Alveolata</taxon>
        <taxon>Dinophyceae</taxon>
        <taxon>Prorocentrales</taxon>
        <taxon>Prorocentraceae</taxon>
        <taxon>Prorocentrum</taxon>
    </lineage>
</organism>
<proteinExistence type="predicted"/>
<name>A0ABN9RJK2_9DINO</name>
<sequence length="423" mass="45169">MGTACSVGDQQCCSVARAHGPDSFGEYQPNERQEAQRELVELAPPAAIQQGASGAPALEDGEDPGESYFERELEELQRLRDTGPDGLRPLYTFKTGAEYFGQWKGHCREGKGEQKWPDGASFIGNWRGSNAEGLGQFAHADGDVFVGEWTPGPSLSAEAAASVPRWGRPALLAEDLLGIGDDPRLFQTLPLGELLEGSELAPKATTINAMSLDSQRPTAVSFVPHYASTSPGLQMGSEYSRWAARDAASTEKENSARYLAIGREAAAGFVIDWAMTRLAALNSSGESIGLYQLNEVVVHRPSPAGKAHQKHSVPKQAVLGHCRAFEGEQLIAPAIGGTAFRVFKEAPPPRKSEMPAEAADGIPCDDLAVGICAFHVPDGVGDAVVAGAAARREQRFAGVLAAFDAFRAYALRERQVLIESGLR</sequence>
<evidence type="ECO:0000313" key="2">
    <source>
        <dbReference type="EMBL" id="CAK0819289.1"/>
    </source>
</evidence>
<dbReference type="PANTHER" id="PTHR23084:SF263">
    <property type="entry name" value="MORN REPEAT-CONTAINING PROTEIN 1"/>
    <property type="match status" value="1"/>
</dbReference>
<evidence type="ECO:0000313" key="3">
    <source>
        <dbReference type="Proteomes" id="UP001189429"/>
    </source>
</evidence>
<dbReference type="SUPFAM" id="SSF82185">
    <property type="entry name" value="Histone H3 K4-specific methyltransferase SET7/9 N-terminal domain"/>
    <property type="match status" value="1"/>
</dbReference>
<comment type="caution">
    <text evidence="2">The sequence shown here is derived from an EMBL/GenBank/DDBJ whole genome shotgun (WGS) entry which is preliminary data.</text>
</comment>
<gene>
    <name evidence="2" type="ORF">PCOR1329_LOCUS21316</name>
</gene>
<evidence type="ECO:0000256" key="1">
    <source>
        <dbReference type="SAM" id="MobiDB-lite"/>
    </source>
</evidence>
<feature type="compositionally biased region" description="Basic and acidic residues" evidence="1">
    <location>
        <begin position="29"/>
        <end position="40"/>
    </location>
</feature>
<keyword evidence="3" id="KW-1185">Reference proteome</keyword>
<accession>A0ABN9RJK2</accession>
<dbReference type="Proteomes" id="UP001189429">
    <property type="component" value="Unassembled WGS sequence"/>
</dbReference>
<dbReference type="Gene3D" id="2.20.110.10">
    <property type="entry name" value="Histone H3 K4-specific methyltransferase SET7/9 N-terminal domain"/>
    <property type="match status" value="1"/>
</dbReference>
<feature type="region of interest" description="Disordered" evidence="1">
    <location>
        <begin position="22"/>
        <end position="67"/>
    </location>
</feature>
<protein>
    <submittedName>
        <fullName evidence="2">Uncharacterized protein</fullName>
    </submittedName>
</protein>
<dbReference type="EMBL" id="CAUYUJ010007002">
    <property type="protein sequence ID" value="CAK0819289.1"/>
    <property type="molecule type" value="Genomic_DNA"/>
</dbReference>
<dbReference type="PANTHER" id="PTHR23084">
    <property type="entry name" value="PHOSPHATIDYLINOSITOL-4-PHOSPHATE 5-KINASE RELATED"/>
    <property type="match status" value="1"/>
</dbReference>